<feature type="transmembrane region" description="Helical" evidence="7">
    <location>
        <begin position="87"/>
        <end position="108"/>
    </location>
</feature>
<proteinExistence type="inferred from homology"/>
<sequence>MSQPKVKSSRVGTFLTQVKKNRQTYFLLIFGIIWYVVFAYFPMYGLTLAFKQYRAVDGIFGSPWVGTQVFEYVFRDPAFFESVYRTLWINIGRMIFQFPIPVILALLLNEVRLGKSKKVLQSVFTFPHFLSWIIVSSIMLNVLGSQGILNSFIKLLGGEPVSIIGNSDTFVPLLYITENWKSAGWSAIIYMASIAGIDQEQYEAAEIDGASRFQRMIHITLPGIQVTVTVMFILAAGNLMTAGFDQVFNLSNPATSKVAETLDMYIYRITFQSASDFSFSTAVSLFKSVINCFLLIVSDRVSKRFGGSGLFG</sequence>
<gene>
    <name evidence="9" type="ORF">IAA54_10820</name>
</gene>
<feature type="transmembrane region" description="Helical" evidence="7">
    <location>
        <begin position="219"/>
        <end position="240"/>
    </location>
</feature>
<dbReference type="GO" id="GO:0005886">
    <property type="term" value="C:plasma membrane"/>
    <property type="evidence" value="ECO:0007669"/>
    <property type="project" value="UniProtKB-SubCell"/>
</dbReference>
<keyword evidence="5 7" id="KW-1133">Transmembrane helix</keyword>
<evidence type="ECO:0000256" key="5">
    <source>
        <dbReference type="ARBA" id="ARBA00022989"/>
    </source>
</evidence>
<keyword evidence="6 7" id="KW-0472">Membrane</keyword>
<evidence type="ECO:0000256" key="2">
    <source>
        <dbReference type="ARBA" id="ARBA00022448"/>
    </source>
</evidence>
<evidence type="ECO:0000256" key="4">
    <source>
        <dbReference type="ARBA" id="ARBA00022692"/>
    </source>
</evidence>
<dbReference type="InterPro" id="IPR000515">
    <property type="entry name" value="MetI-like"/>
</dbReference>
<dbReference type="GO" id="GO:0055085">
    <property type="term" value="P:transmembrane transport"/>
    <property type="evidence" value="ECO:0007669"/>
    <property type="project" value="InterPro"/>
</dbReference>
<dbReference type="PANTHER" id="PTHR43227">
    <property type="entry name" value="BLL4140 PROTEIN"/>
    <property type="match status" value="1"/>
</dbReference>
<dbReference type="EMBL" id="DVHF01000137">
    <property type="protein sequence ID" value="HIR58147.1"/>
    <property type="molecule type" value="Genomic_DNA"/>
</dbReference>
<name>A0A9D1J258_9FIRM</name>
<comment type="similarity">
    <text evidence="7">Belongs to the binding-protein-dependent transport system permease family.</text>
</comment>
<dbReference type="Pfam" id="PF00528">
    <property type="entry name" value="BPD_transp_1"/>
    <property type="match status" value="1"/>
</dbReference>
<evidence type="ECO:0000256" key="1">
    <source>
        <dbReference type="ARBA" id="ARBA00004651"/>
    </source>
</evidence>
<evidence type="ECO:0000259" key="8">
    <source>
        <dbReference type="PROSITE" id="PS50928"/>
    </source>
</evidence>
<dbReference type="AlphaFoldDB" id="A0A9D1J258"/>
<feature type="transmembrane region" description="Helical" evidence="7">
    <location>
        <begin position="129"/>
        <end position="149"/>
    </location>
</feature>
<feature type="transmembrane region" description="Helical" evidence="7">
    <location>
        <begin position="25"/>
        <end position="44"/>
    </location>
</feature>
<comment type="caution">
    <text evidence="9">The sequence shown here is derived from an EMBL/GenBank/DDBJ whole genome shotgun (WGS) entry which is preliminary data.</text>
</comment>
<keyword evidence="4 7" id="KW-0812">Transmembrane</keyword>
<dbReference type="InterPro" id="IPR035906">
    <property type="entry name" value="MetI-like_sf"/>
</dbReference>
<evidence type="ECO:0000256" key="6">
    <source>
        <dbReference type="ARBA" id="ARBA00023136"/>
    </source>
</evidence>
<feature type="domain" description="ABC transmembrane type-1" evidence="8">
    <location>
        <begin position="83"/>
        <end position="298"/>
    </location>
</feature>
<accession>A0A9D1J258</accession>
<evidence type="ECO:0000256" key="7">
    <source>
        <dbReference type="RuleBase" id="RU363032"/>
    </source>
</evidence>
<dbReference type="Proteomes" id="UP000886785">
    <property type="component" value="Unassembled WGS sequence"/>
</dbReference>
<keyword evidence="2 7" id="KW-0813">Transport</keyword>
<dbReference type="PANTHER" id="PTHR43227:SF11">
    <property type="entry name" value="BLL4140 PROTEIN"/>
    <property type="match status" value="1"/>
</dbReference>
<protein>
    <submittedName>
        <fullName evidence="9">Sugar ABC transporter permease</fullName>
    </submittedName>
</protein>
<reference evidence="9" key="1">
    <citation type="submission" date="2020-10" db="EMBL/GenBank/DDBJ databases">
        <authorList>
            <person name="Gilroy R."/>
        </authorList>
    </citation>
    <scope>NUCLEOTIDE SEQUENCE</scope>
    <source>
        <strain evidence="9">ChiSjej1B19-7085</strain>
    </source>
</reference>
<reference evidence="9" key="2">
    <citation type="journal article" date="2021" name="PeerJ">
        <title>Extensive microbial diversity within the chicken gut microbiome revealed by metagenomics and culture.</title>
        <authorList>
            <person name="Gilroy R."/>
            <person name="Ravi A."/>
            <person name="Getino M."/>
            <person name="Pursley I."/>
            <person name="Horton D.L."/>
            <person name="Alikhan N.F."/>
            <person name="Baker D."/>
            <person name="Gharbi K."/>
            <person name="Hall N."/>
            <person name="Watson M."/>
            <person name="Adriaenssens E.M."/>
            <person name="Foster-Nyarko E."/>
            <person name="Jarju S."/>
            <person name="Secka A."/>
            <person name="Antonio M."/>
            <person name="Oren A."/>
            <person name="Chaudhuri R.R."/>
            <person name="La Ragione R."/>
            <person name="Hildebrand F."/>
            <person name="Pallen M.J."/>
        </authorList>
    </citation>
    <scope>NUCLEOTIDE SEQUENCE</scope>
    <source>
        <strain evidence="9">ChiSjej1B19-7085</strain>
    </source>
</reference>
<evidence type="ECO:0000313" key="10">
    <source>
        <dbReference type="Proteomes" id="UP000886785"/>
    </source>
</evidence>
<dbReference type="SUPFAM" id="SSF161098">
    <property type="entry name" value="MetI-like"/>
    <property type="match status" value="1"/>
</dbReference>
<dbReference type="CDD" id="cd06261">
    <property type="entry name" value="TM_PBP2"/>
    <property type="match status" value="1"/>
</dbReference>
<comment type="subcellular location">
    <subcellularLocation>
        <location evidence="1 7">Cell membrane</location>
        <topology evidence="1 7">Multi-pass membrane protein</topology>
    </subcellularLocation>
</comment>
<keyword evidence="3" id="KW-1003">Cell membrane</keyword>
<dbReference type="PROSITE" id="PS50928">
    <property type="entry name" value="ABC_TM1"/>
    <property type="match status" value="1"/>
</dbReference>
<evidence type="ECO:0000313" key="9">
    <source>
        <dbReference type="EMBL" id="HIR58147.1"/>
    </source>
</evidence>
<dbReference type="Gene3D" id="1.10.3720.10">
    <property type="entry name" value="MetI-like"/>
    <property type="match status" value="1"/>
</dbReference>
<organism evidence="9 10">
    <name type="scientific">Candidatus Gallacutalibacter pullicola</name>
    <dbReference type="NCBI Taxonomy" id="2840830"/>
    <lineage>
        <taxon>Bacteria</taxon>
        <taxon>Bacillati</taxon>
        <taxon>Bacillota</taxon>
        <taxon>Clostridia</taxon>
        <taxon>Eubacteriales</taxon>
        <taxon>Candidatus Gallacutalibacter</taxon>
    </lineage>
</organism>
<evidence type="ECO:0000256" key="3">
    <source>
        <dbReference type="ARBA" id="ARBA00022475"/>
    </source>
</evidence>
<dbReference type="InterPro" id="IPR050809">
    <property type="entry name" value="UgpAE/MalFG_permease"/>
</dbReference>